<dbReference type="GO" id="GO:0048288">
    <property type="term" value="P:nuclear membrane fusion involved in karyogamy"/>
    <property type="evidence" value="ECO:0007669"/>
    <property type="project" value="UniProtKB-UniRule"/>
</dbReference>
<dbReference type="EMBL" id="JAFEKC020000004">
    <property type="protein sequence ID" value="KAK0515132.1"/>
    <property type="molecule type" value="Genomic_DNA"/>
</dbReference>
<keyword evidence="10 11" id="KW-0539">Nucleus</keyword>
<dbReference type="PANTHER" id="PTHR28012">
    <property type="entry name" value="NUCLEAR FUSION PROTEIN KAR5"/>
    <property type="match status" value="1"/>
</dbReference>
<keyword evidence="9" id="KW-0325">Glycoprotein</keyword>
<evidence type="ECO:0000313" key="14">
    <source>
        <dbReference type="Proteomes" id="UP001166286"/>
    </source>
</evidence>
<feature type="transmembrane region" description="Helical" evidence="11">
    <location>
        <begin position="526"/>
        <end position="545"/>
    </location>
</feature>
<feature type="signal peptide" evidence="12">
    <location>
        <begin position="1"/>
        <end position="26"/>
    </location>
</feature>
<accession>A0AA39R598</accession>
<keyword evidence="4 11" id="KW-0812">Transmembrane</keyword>
<evidence type="ECO:0000256" key="7">
    <source>
        <dbReference type="ARBA" id="ARBA00022989"/>
    </source>
</evidence>
<evidence type="ECO:0000313" key="13">
    <source>
        <dbReference type="EMBL" id="KAK0515132.1"/>
    </source>
</evidence>
<evidence type="ECO:0000256" key="12">
    <source>
        <dbReference type="SAM" id="SignalP"/>
    </source>
</evidence>
<dbReference type="GO" id="GO:0005789">
    <property type="term" value="C:endoplasmic reticulum membrane"/>
    <property type="evidence" value="ECO:0007669"/>
    <property type="project" value="UniProtKB-SubCell"/>
</dbReference>
<dbReference type="Pfam" id="PF04163">
    <property type="entry name" value="Tht1"/>
    <property type="match status" value="1"/>
</dbReference>
<evidence type="ECO:0000256" key="8">
    <source>
        <dbReference type="ARBA" id="ARBA00023136"/>
    </source>
</evidence>
<keyword evidence="3 11" id="KW-0415">Karyogamy</keyword>
<evidence type="ECO:0000256" key="5">
    <source>
        <dbReference type="ARBA" id="ARBA00022729"/>
    </source>
</evidence>
<dbReference type="AlphaFoldDB" id="A0AA39R598"/>
<keyword evidence="7 11" id="KW-1133">Transmembrane helix</keyword>
<keyword evidence="14" id="KW-1185">Reference proteome</keyword>
<comment type="similarity">
    <text evidence="2 11">Belongs to the KAR5 family.</text>
</comment>
<comment type="function">
    <text evidence="1 11">Required for nuclear membrane fusion during karyogamy.</text>
</comment>
<name>A0AA39R598_9LECA</name>
<feature type="transmembrane region" description="Helical" evidence="11">
    <location>
        <begin position="484"/>
        <end position="506"/>
    </location>
</feature>
<evidence type="ECO:0008006" key="15">
    <source>
        <dbReference type="Google" id="ProtNLM"/>
    </source>
</evidence>
<evidence type="ECO:0000256" key="4">
    <source>
        <dbReference type="ARBA" id="ARBA00022692"/>
    </source>
</evidence>
<reference evidence="13" key="1">
    <citation type="submission" date="2023-03" db="EMBL/GenBank/DDBJ databases">
        <title>Complete genome of Cladonia borealis.</title>
        <authorList>
            <person name="Park H."/>
        </authorList>
    </citation>
    <scope>NUCLEOTIDE SEQUENCE</scope>
    <source>
        <strain evidence="13">ANT050790</strain>
    </source>
</reference>
<dbReference type="GO" id="GO:0000742">
    <property type="term" value="P:karyogamy involved in conjugation with cellular fusion"/>
    <property type="evidence" value="ECO:0007669"/>
    <property type="project" value="UniProtKB-UniRule"/>
</dbReference>
<comment type="caution">
    <text evidence="13">The sequence shown here is derived from an EMBL/GenBank/DDBJ whole genome shotgun (WGS) entry which is preliminary data.</text>
</comment>
<dbReference type="GO" id="GO:0031965">
    <property type="term" value="C:nuclear membrane"/>
    <property type="evidence" value="ECO:0007669"/>
    <property type="project" value="UniProtKB-SubCell"/>
</dbReference>
<dbReference type="InterPro" id="IPR007292">
    <property type="entry name" value="Nuclear_fusion_Kar5"/>
</dbReference>
<feature type="chain" id="PRO_5041240445" description="Nuclear fusion protein KAR5" evidence="12">
    <location>
        <begin position="27"/>
        <end position="583"/>
    </location>
</feature>
<evidence type="ECO:0000256" key="3">
    <source>
        <dbReference type="ARBA" id="ARBA00022459"/>
    </source>
</evidence>
<keyword evidence="5 11" id="KW-0732">Signal</keyword>
<sequence>MASNLRASCRLAIAVYLLLCVPRSIAFKFYSSGGNDISRTGDQRQDKADLTALVRPIPNDQSGIYSHALQLLSAMQGSPSCNRVAASTLLDSCHSIDGSMKDAEISFEDARSIYAAQLAMCEIKSIRKGQLSQCLQTLESRPQWWTSYSNSRQNAVVMCQAARVDIEKDELIKLHKSMVDTNAEANSALARATSQANAALLQLHDEFALAKNTFQEQLMQDLDASTAKSQSFIERLVRSMDAAVQTAMSNLASVTREVEADTARLSDNVRKANVDSVDLQKNVGKVFQQVVEGSGELAAFQTQHADHSREMARELQGSLQNMRDQEINSMLSLFHGIHSQLQSSNDLVSSLHTRQNALDQRLISLDNSFASFESKAESFHAAQTRHAEMQARLHNEMQIDMYITRGLLDNITSSATTLHTTIQTSSALIGQLASFIGNLRGATGWIPTVLCVSVLFFVLCMFHLKFALRAAGLIGQPSLEGKMWSLLTSHAVSTIILKAYGVFDVLLSITSAEDALSIVLPFSTHLLPLLAAASVLAIVLAIAALRHSTNIIDLLRPRQLDITSNWPSLDMEKSNHAHCAYGV</sequence>
<dbReference type="Proteomes" id="UP001166286">
    <property type="component" value="Unassembled WGS sequence"/>
</dbReference>
<gene>
    <name evidence="13" type="ORF">JMJ35_002511</name>
</gene>
<comment type="subcellular location">
    <subcellularLocation>
        <location evidence="11">Endoplasmic reticulum membrane</location>
    </subcellularLocation>
    <subcellularLocation>
        <location evidence="11">Nucleus membrane</location>
    </subcellularLocation>
</comment>
<protein>
    <recommendedName>
        <fullName evidence="15">Nuclear fusion protein KAR5</fullName>
    </recommendedName>
</protein>
<proteinExistence type="inferred from homology"/>
<keyword evidence="6 11" id="KW-0256">Endoplasmic reticulum</keyword>
<dbReference type="PANTHER" id="PTHR28012:SF1">
    <property type="entry name" value="NUCLEAR FUSION PROTEIN KAR5"/>
    <property type="match status" value="1"/>
</dbReference>
<keyword evidence="8 11" id="KW-0472">Membrane</keyword>
<evidence type="ECO:0000256" key="9">
    <source>
        <dbReference type="ARBA" id="ARBA00023180"/>
    </source>
</evidence>
<feature type="transmembrane region" description="Helical" evidence="11">
    <location>
        <begin position="444"/>
        <end position="464"/>
    </location>
</feature>
<organism evidence="13 14">
    <name type="scientific">Cladonia borealis</name>
    <dbReference type="NCBI Taxonomy" id="184061"/>
    <lineage>
        <taxon>Eukaryota</taxon>
        <taxon>Fungi</taxon>
        <taxon>Dikarya</taxon>
        <taxon>Ascomycota</taxon>
        <taxon>Pezizomycotina</taxon>
        <taxon>Lecanoromycetes</taxon>
        <taxon>OSLEUM clade</taxon>
        <taxon>Lecanoromycetidae</taxon>
        <taxon>Lecanorales</taxon>
        <taxon>Lecanorineae</taxon>
        <taxon>Cladoniaceae</taxon>
        <taxon>Cladonia</taxon>
    </lineage>
</organism>
<evidence type="ECO:0000256" key="2">
    <source>
        <dbReference type="ARBA" id="ARBA00010473"/>
    </source>
</evidence>
<evidence type="ECO:0000256" key="11">
    <source>
        <dbReference type="RuleBase" id="RU368082"/>
    </source>
</evidence>
<evidence type="ECO:0000256" key="10">
    <source>
        <dbReference type="ARBA" id="ARBA00023242"/>
    </source>
</evidence>
<evidence type="ECO:0000256" key="1">
    <source>
        <dbReference type="ARBA" id="ARBA00003389"/>
    </source>
</evidence>
<evidence type="ECO:0000256" key="6">
    <source>
        <dbReference type="ARBA" id="ARBA00022824"/>
    </source>
</evidence>